<keyword evidence="3" id="KW-1185">Reference proteome</keyword>
<evidence type="ECO:0000256" key="1">
    <source>
        <dbReference type="SAM" id="MobiDB-lite"/>
    </source>
</evidence>
<dbReference type="Proteomes" id="UP001189429">
    <property type="component" value="Unassembled WGS sequence"/>
</dbReference>
<organism evidence="2 3">
    <name type="scientific">Prorocentrum cordatum</name>
    <dbReference type="NCBI Taxonomy" id="2364126"/>
    <lineage>
        <taxon>Eukaryota</taxon>
        <taxon>Sar</taxon>
        <taxon>Alveolata</taxon>
        <taxon>Dinophyceae</taxon>
        <taxon>Prorocentrales</taxon>
        <taxon>Prorocentraceae</taxon>
        <taxon>Prorocentrum</taxon>
    </lineage>
</organism>
<dbReference type="EMBL" id="CAUYUJ010014178">
    <property type="protein sequence ID" value="CAK0837821.1"/>
    <property type="molecule type" value="Genomic_DNA"/>
</dbReference>
<feature type="region of interest" description="Disordered" evidence="1">
    <location>
        <begin position="104"/>
        <end position="124"/>
    </location>
</feature>
<name>A0ABN9SYX0_9DINO</name>
<proteinExistence type="predicted"/>
<protein>
    <submittedName>
        <fullName evidence="2">Uncharacterized protein</fullName>
    </submittedName>
</protein>
<accession>A0ABN9SYX0</accession>
<sequence>MEWFEMPTVGGPAIVSATLLCEAAFVRAALLTLPSWAAEVRALRRAERLHLPMVRWLRGCPWPSWWRAPPFAITLERAAVSEGSGPRPAAVRALRATLALAARREASRPSEQTAIGGEVQERAV</sequence>
<reference evidence="2" key="1">
    <citation type="submission" date="2023-10" db="EMBL/GenBank/DDBJ databases">
        <authorList>
            <person name="Chen Y."/>
            <person name="Shah S."/>
            <person name="Dougan E. K."/>
            <person name="Thang M."/>
            <person name="Chan C."/>
        </authorList>
    </citation>
    <scope>NUCLEOTIDE SEQUENCE [LARGE SCALE GENOMIC DNA]</scope>
</reference>
<gene>
    <name evidence="2" type="ORF">PCOR1329_LOCUS33917</name>
</gene>
<comment type="caution">
    <text evidence="2">The sequence shown here is derived from an EMBL/GenBank/DDBJ whole genome shotgun (WGS) entry which is preliminary data.</text>
</comment>
<evidence type="ECO:0000313" key="2">
    <source>
        <dbReference type="EMBL" id="CAK0837821.1"/>
    </source>
</evidence>
<evidence type="ECO:0000313" key="3">
    <source>
        <dbReference type="Proteomes" id="UP001189429"/>
    </source>
</evidence>